<feature type="transmembrane region" description="Helical" evidence="1">
    <location>
        <begin position="12"/>
        <end position="33"/>
    </location>
</feature>
<keyword evidence="1" id="KW-0472">Membrane</keyword>
<reference evidence="2" key="1">
    <citation type="submission" date="2020-08" db="EMBL/GenBank/DDBJ databases">
        <title>Genome public.</title>
        <authorList>
            <person name="Liu C."/>
            <person name="Sun Q."/>
        </authorList>
    </citation>
    <scope>NUCLEOTIDE SEQUENCE</scope>
    <source>
        <strain evidence="2">NSJ-12</strain>
    </source>
</reference>
<dbReference type="InterPro" id="IPR003832">
    <property type="entry name" value="DUF212"/>
</dbReference>
<organism evidence="2 3">
    <name type="scientific">Zhenhengia yiwuensis</name>
    <dbReference type="NCBI Taxonomy" id="2763666"/>
    <lineage>
        <taxon>Bacteria</taxon>
        <taxon>Bacillati</taxon>
        <taxon>Bacillota</taxon>
        <taxon>Clostridia</taxon>
        <taxon>Lachnospirales</taxon>
        <taxon>Lachnospiraceae</taxon>
        <taxon>Zhenhengia</taxon>
    </lineage>
</organism>
<evidence type="ECO:0000256" key="1">
    <source>
        <dbReference type="SAM" id="Phobius"/>
    </source>
</evidence>
<dbReference type="PANTHER" id="PTHR31446:SF29">
    <property type="entry name" value="ACID PHOSPHATASE_VANADIUM-DEPENDENT HALOPEROXIDASE-RELATED PROTEIN"/>
    <property type="match status" value="1"/>
</dbReference>
<feature type="transmembrane region" description="Helical" evidence="1">
    <location>
        <begin position="73"/>
        <end position="90"/>
    </location>
</feature>
<dbReference type="AlphaFoldDB" id="A0A926EF09"/>
<name>A0A926EF09_9FIRM</name>
<dbReference type="CDD" id="cd01610">
    <property type="entry name" value="PAP2_like"/>
    <property type="match status" value="1"/>
</dbReference>
<proteinExistence type="predicted"/>
<keyword evidence="1" id="KW-1133">Transmembrane helix</keyword>
<dbReference type="Proteomes" id="UP000655830">
    <property type="component" value="Unassembled WGS sequence"/>
</dbReference>
<protein>
    <submittedName>
        <fullName evidence="2">Divergent PAP2 family protein</fullName>
    </submittedName>
</protein>
<gene>
    <name evidence="2" type="ORF">H8718_02115</name>
</gene>
<keyword evidence="3" id="KW-1185">Reference proteome</keyword>
<accession>A0A926EF09</accession>
<dbReference type="Pfam" id="PF02681">
    <property type="entry name" value="DUF212"/>
    <property type="match status" value="1"/>
</dbReference>
<sequence>MKQLTQLFSNDLLMVALLSWFIAQVLKVILTLINDHKLDLNKLVSSGGMPSSHSAISTSLAIGVGQLHGYDSAIFAVAAVLSFIVMYDAANVRLEAGKQAALLNRIIDVMQDPNVTLEVRLKELLGHTPLQVAAGAVLGIVTALIFIP</sequence>
<keyword evidence="1" id="KW-0812">Transmembrane</keyword>
<dbReference type="PANTHER" id="PTHR31446">
    <property type="entry name" value="ACID PHOSPHATASE/VANADIUM-DEPENDENT HALOPEROXIDASE-RELATED PROTEIN"/>
    <property type="match status" value="1"/>
</dbReference>
<dbReference type="EMBL" id="JACRSY010000002">
    <property type="protein sequence ID" value="MBC8578339.1"/>
    <property type="molecule type" value="Genomic_DNA"/>
</dbReference>
<evidence type="ECO:0000313" key="2">
    <source>
        <dbReference type="EMBL" id="MBC8578339.1"/>
    </source>
</evidence>
<feature type="transmembrane region" description="Helical" evidence="1">
    <location>
        <begin position="130"/>
        <end position="147"/>
    </location>
</feature>
<evidence type="ECO:0000313" key="3">
    <source>
        <dbReference type="Proteomes" id="UP000655830"/>
    </source>
</evidence>
<comment type="caution">
    <text evidence="2">The sequence shown here is derived from an EMBL/GenBank/DDBJ whole genome shotgun (WGS) entry which is preliminary data.</text>
</comment>
<dbReference type="RefSeq" id="WP_177669472.1">
    <property type="nucleotide sequence ID" value="NZ_JACRSY010000002.1"/>
</dbReference>